<dbReference type="InterPro" id="IPR050811">
    <property type="entry name" value="Phosphate_ABC_transporter"/>
</dbReference>
<evidence type="ECO:0000313" key="14">
    <source>
        <dbReference type="EMBL" id="RHW50139.1"/>
    </source>
</evidence>
<dbReference type="OrthoDB" id="9790048at2"/>
<dbReference type="NCBIfam" id="TIGR02136">
    <property type="entry name" value="ptsS_2"/>
    <property type="match status" value="1"/>
</dbReference>
<dbReference type="Proteomes" id="UP000284109">
    <property type="component" value="Unassembled WGS sequence"/>
</dbReference>
<dbReference type="Pfam" id="PF12849">
    <property type="entry name" value="PBP_like_2"/>
    <property type="match status" value="1"/>
</dbReference>
<keyword evidence="9" id="KW-0472">Membrane</keyword>
<comment type="similarity">
    <text evidence="3 12">Belongs to the PstS family.</text>
</comment>
<evidence type="ECO:0000256" key="3">
    <source>
        <dbReference type="ARBA" id="ARBA00008725"/>
    </source>
</evidence>
<organism evidence="14 15">
    <name type="scientific">Bombilactobacillus bombi</name>
    <dbReference type="NCBI Taxonomy" id="1303590"/>
    <lineage>
        <taxon>Bacteria</taxon>
        <taxon>Bacillati</taxon>
        <taxon>Bacillota</taxon>
        <taxon>Bacilli</taxon>
        <taxon>Lactobacillales</taxon>
        <taxon>Lactobacillaceae</taxon>
        <taxon>Bombilactobacillus</taxon>
    </lineage>
</organism>
<keyword evidence="11 12" id="KW-0449">Lipoprotein</keyword>
<accession>A0A3R6VJD3</accession>
<evidence type="ECO:0000256" key="9">
    <source>
        <dbReference type="ARBA" id="ARBA00023136"/>
    </source>
</evidence>
<evidence type="ECO:0000313" key="15">
    <source>
        <dbReference type="Proteomes" id="UP000284109"/>
    </source>
</evidence>
<evidence type="ECO:0000256" key="12">
    <source>
        <dbReference type="RuleBase" id="RU367119"/>
    </source>
</evidence>
<feature type="signal peptide" evidence="12">
    <location>
        <begin position="1"/>
        <end position="21"/>
    </location>
</feature>
<keyword evidence="8 12" id="KW-0732">Signal</keyword>
<dbReference type="PANTHER" id="PTHR30570">
    <property type="entry name" value="PERIPLASMIC PHOSPHATE BINDING COMPONENT OF PHOSPHATE ABC TRANSPORTER"/>
    <property type="match status" value="1"/>
</dbReference>
<evidence type="ECO:0000256" key="7">
    <source>
        <dbReference type="ARBA" id="ARBA00022592"/>
    </source>
</evidence>
<proteinExistence type="inferred from homology"/>
<keyword evidence="5 12" id="KW-0813">Transport</keyword>
<keyword evidence="10 12" id="KW-0564">Palmitate</keyword>
<feature type="domain" description="PBP" evidence="13">
    <location>
        <begin position="22"/>
        <end position="253"/>
    </location>
</feature>
<dbReference type="AlphaFoldDB" id="A0A3R6VJD3"/>
<gene>
    <name evidence="14" type="ORF">DS831_08250</name>
</gene>
<dbReference type="EMBL" id="QOCR01000004">
    <property type="protein sequence ID" value="RHW50139.1"/>
    <property type="molecule type" value="Genomic_DNA"/>
</dbReference>
<evidence type="ECO:0000256" key="1">
    <source>
        <dbReference type="ARBA" id="ARBA00002841"/>
    </source>
</evidence>
<dbReference type="GO" id="GO:0042301">
    <property type="term" value="F:phosphate ion binding"/>
    <property type="evidence" value="ECO:0007669"/>
    <property type="project" value="UniProtKB-UniRule"/>
</dbReference>
<dbReference type="RefSeq" id="WP_118902572.1">
    <property type="nucleotide sequence ID" value="NZ_JBHLWZ010000010.1"/>
</dbReference>
<dbReference type="Gene3D" id="3.40.190.10">
    <property type="entry name" value="Periplasmic binding protein-like II"/>
    <property type="match status" value="2"/>
</dbReference>
<dbReference type="GO" id="GO:0006817">
    <property type="term" value="P:phosphate ion transport"/>
    <property type="evidence" value="ECO:0007669"/>
    <property type="project" value="UniProtKB-UniRule"/>
</dbReference>
<comment type="function">
    <text evidence="1">Part of the ABC transporter complex PstSACB involved in phosphate import.</text>
</comment>
<sequence length="287" mass="31643">MKRFPKLFLLGVVLLTVTGCSQTKQQTVTAVGSSALQPLVEAAGEQFSKQNSQAYINVQGGGSGTGLSQVQQQAVQIGNSDVFAEQKKGIQASNMVDHRVCVVAVVPIVNKKVGVDNLTLQQLQAIFMGKIDNWQAVGGPNLAITLVNRAQGSGTRTIFEQQVMQGRPSKKSSEQDSSGMVRQIVKNTPGAISYVAWPYLTKETPALKINGVKLSVASVTNNTWPIWSYEHMYTTKNANDETKQLIDYILSDNFQKHEVRQMRYIPIKQMHYQQDATGKTTRIKVRD</sequence>
<comment type="function">
    <text evidence="12">Involved in the system for phosphate transport across the cytoplasmic membrane.</text>
</comment>
<evidence type="ECO:0000256" key="2">
    <source>
        <dbReference type="ARBA" id="ARBA00004193"/>
    </source>
</evidence>
<keyword evidence="15" id="KW-1185">Reference proteome</keyword>
<feature type="chain" id="PRO_5039762867" description="Phosphate-binding protein" evidence="12">
    <location>
        <begin position="22"/>
        <end position="287"/>
    </location>
</feature>
<dbReference type="InterPro" id="IPR024370">
    <property type="entry name" value="PBP_domain"/>
</dbReference>
<evidence type="ECO:0000256" key="10">
    <source>
        <dbReference type="ARBA" id="ARBA00023139"/>
    </source>
</evidence>
<dbReference type="CDD" id="cd13653">
    <property type="entry name" value="PBP2_phosphate_like_1"/>
    <property type="match status" value="1"/>
</dbReference>
<comment type="caution">
    <text evidence="14">The sequence shown here is derived from an EMBL/GenBank/DDBJ whole genome shotgun (WGS) entry which is preliminary data.</text>
</comment>
<comment type="subunit">
    <text evidence="4 12">The complex is composed of two ATP-binding proteins (PstB), two transmembrane proteins (PstC and PstA) and a solute-binding protein (PstS).</text>
</comment>
<comment type="subcellular location">
    <subcellularLocation>
        <location evidence="2 12">Cell membrane</location>
        <topology evidence="2 12">Lipid-anchor</topology>
    </subcellularLocation>
</comment>
<keyword evidence="7 12" id="KW-0592">Phosphate transport</keyword>
<protein>
    <recommendedName>
        <fullName evidence="12">Phosphate-binding protein</fullName>
    </recommendedName>
</protein>
<keyword evidence="6 12" id="KW-1003">Cell membrane</keyword>
<evidence type="ECO:0000256" key="6">
    <source>
        <dbReference type="ARBA" id="ARBA00022475"/>
    </source>
</evidence>
<dbReference type="PANTHER" id="PTHR30570:SF4">
    <property type="entry name" value="PHOSPHATE-BINDING PROTEIN PSTS 1"/>
    <property type="match status" value="1"/>
</dbReference>
<evidence type="ECO:0000256" key="4">
    <source>
        <dbReference type="ARBA" id="ARBA00011529"/>
    </source>
</evidence>
<reference evidence="14 15" key="1">
    <citation type="submission" date="2018-07" db="EMBL/GenBank/DDBJ databases">
        <title>Genome sequences of six Lactobacillus spp. isolated from bumble bee guts.</title>
        <authorList>
            <person name="Motta E.V.S."/>
            <person name="Moran N.A."/>
        </authorList>
    </citation>
    <scope>NUCLEOTIDE SEQUENCE [LARGE SCALE GENOMIC DNA]</scope>
    <source>
        <strain evidence="14 15">BI-1.1</strain>
    </source>
</reference>
<evidence type="ECO:0000256" key="5">
    <source>
        <dbReference type="ARBA" id="ARBA00022448"/>
    </source>
</evidence>
<evidence type="ECO:0000256" key="11">
    <source>
        <dbReference type="ARBA" id="ARBA00023288"/>
    </source>
</evidence>
<evidence type="ECO:0000259" key="13">
    <source>
        <dbReference type="Pfam" id="PF12849"/>
    </source>
</evidence>
<dbReference type="GO" id="GO:0005886">
    <property type="term" value="C:plasma membrane"/>
    <property type="evidence" value="ECO:0007669"/>
    <property type="project" value="UniProtKB-SubCell"/>
</dbReference>
<dbReference type="SUPFAM" id="SSF53850">
    <property type="entry name" value="Periplasmic binding protein-like II"/>
    <property type="match status" value="1"/>
</dbReference>
<evidence type="ECO:0000256" key="8">
    <source>
        <dbReference type="ARBA" id="ARBA00022729"/>
    </source>
</evidence>
<name>A0A3R6VJD3_9LACO</name>
<dbReference type="PROSITE" id="PS51257">
    <property type="entry name" value="PROKAR_LIPOPROTEIN"/>
    <property type="match status" value="1"/>
</dbReference>
<dbReference type="InterPro" id="IPR011862">
    <property type="entry name" value="Phos-bd"/>
</dbReference>